<evidence type="ECO:0000259" key="1">
    <source>
        <dbReference type="Pfam" id="PF21880"/>
    </source>
</evidence>
<feature type="domain" description="DUF6916" evidence="1">
    <location>
        <begin position="3"/>
        <end position="90"/>
    </location>
</feature>
<name>A0A9X1ABD6_9HYPH</name>
<sequence length="91" mass="9607">MISASDFESSVGQTFTVDTGGTQLQLELNAVRSLSSSSRAGGGFSLLFKGPRDAALQQATYRFVGNGFADDIFIVPVSADATALFYEAVFN</sequence>
<proteinExistence type="predicted"/>
<dbReference type="Proteomes" id="UP001138921">
    <property type="component" value="Unassembled WGS sequence"/>
</dbReference>
<evidence type="ECO:0000313" key="2">
    <source>
        <dbReference type="EMBL" id="MBT1156775.1"/>
    </source>
</evidence>
<reference evidence="2" key="2">
    <citation type="submission" date="2021-03" db="EMBL/GenBank/DDBJ databases">
        <authorList>
            <person name="Artuso I."/>
            <person name="Turrini P."/>
            <person name="Pirolo M."/>
            <person name="Lugli G.A."/>
            <person name="Ventura M."/>
            <person name="Visca P."/>
        </authorList>
    </citation>
    <scope>NUCLEOTIDE SEQUENCE</scope>
    <source>
        <strain evidence="2">LMG 26462</strain>
    </source>
</reference>
<reference evidence="2" key="1">
    <citation type="journal article" date="2021" name="Microorganisms">
        <title>Phylogenomic Reconstruction and Metabolic Potential of the Genus Aminobacter.</title>
        <authorList>
            <person name="Artuso I."/>
            <person name="Turrini P."/>
            <person name="Pirolo M."/>
            <person name="Lugli G.A."/>
            <person name="Ventura M."/>
            <person name="Visca P."/>
        </authorList>
    </citation>
    <scope>NUCLEOTIDE SEQUENCE</scope>
    <source>
        <strain evidence="2">LMG 26462</strain>
    </source>
</reference>
<evidence type="ECO:0000313" key="3">
    <source>
        <dbReference type="Proteomes" id="UP001138921"/>
    </source>
</evidence>
<accession>A0A9X1ABD6</accession>
<dbReference type="EMBL" id="JAFLWW010000004">
    <property type="protein sequence ID" value="MBT1156775.1"/>
    <property type="molecule type" value="Genomic_DNA"/>
</dbReference>
<dbReference type="Pfam" id="PF21880">
    <property type="entry name" value="DUF6916"/>
    <property type="match status" value="1"/>
</dbReference>
<dbReference type="InterPro" id="IPR054209">
    <property type="entry name" value="DUF6916"/>
</dbReference>
<keyword evidence="3" id="KW-1185">Reference proteome</keyword>
<protein>
    <recommendedName>
        <fullName evidence="1">DUF6916 domain-containing protein</fullName>
    </recommendedName>
</protein>
<comment type="caution">
    <text evidence="2">The sequence shown here is derived from an EMBL/GenBank/DDBJ whole genome shotgun (WGS) entry which is preliminary data.</text>
</comment>
<organism evidence="2 3">
    <name type="scientific">Aminobacter anthyllidis</name>
    <dbReference type="NCBI Taxonomy" id="1035067"/>
    <lineage>
        <taxon>Bacteria</taxon>
        <taxon>Pseudomonadati</taxon>
        <taxon>Pseudomonadota</taxon>
        <taxon>Alphaproteobacteria</taxon>
        <taxon>Hyphomicrobiales</taxon>
        <taxon>Phyllobacteriaceae</taxon>
        <taxon>Aminobacter</taxon>
    </lineage>
</organism>
<dbReference type="AlphaFoldDB" id="A0A9X1ABD6"/>
<gene>
    <name evidence="2" type="ORF">J1C56_14345</name>
</gene>